<proteinExistence type="predicted"/>
<keyword evidence="3" id="KW-1185">Reference proteome</keyword>
<evidence type="ECO:0000313" key="2">
    <source>
        <dbReference type="EMBL" id="KAJ7719038.1"/>
    </source>
</evidence>
<dbReference type="Proteomes" id="UP001215598">
    <property type="component" value="Unassembled WGS sequence"/>
</dbReference>
<organism evidence="2 3">
    <name type="scientific">Mycena metata</name>
    <dbReference type="NCBI Taxonomy" id="1033252"/>
    <lineage>
        <taxon>Eukaryota</taxon>
        <taxon>Fungi</taxon>
        <taxon>Dikarya</taxon>
        <taxon>Basidiomycota</taxon>
        <taxon>Agaricomycotina</taxon>
        <taxon>Agaricomycetes</taxon>
        <taxon>Agaricomycetidae</taxon>
        <taxon>Agaricales</taxon>
        <taxon>Marasmiineae</taxon>
        <taxon>Mycenaceae</taxon>
        <taxon>Mycena</taxon>
    </lineage>
</organism>
<feature type="region of interest" description="Disordered" evidence="1">
    <location>
        <begin position="1"/>
        <end position="76"/>
    </location>
</feature>
<feature type="compositionally biased region" description="Polar residues" evidence="1">
    <location>
        <begin position="13"/>
        <end position="32"/>
    </location>
</feature>
<dbReference type="AlphaFoldDB" id="A0AAD7HEP3"/>
<feature type="compositionally biased region" description="Polar residues" evidence="1">
    <location>
        <begin position="40"/>
        <end position="60"/>
    </location>
</feature>
<accession>A0AAD7HEP3</accession>
<sequence>MRPTPRLSALFDTPSSPLGSPPSVQHISTTPSGAPPGRAQRSSPNSTPTRQARRASSSPYGSGGRERRRIAHSPLTTTEDFSNVGVLAARKLKLKPEGVMMLEEFCKTASSVSDVKMYAQLLKISEMQSQAQTVVASSVLSKKLENKIDIHTFRTLMSGSIPFYVKKAGPDSPSGVMKGLIQEHVGSWISQESIDDKAQWTVVSSRIRIRLTDRRYDIKKVFVDGVWITTKSDEGEIIYTAREDPLDIIKLCEALVDIVPDAAVEVTLPLLGRVALLRQILIDVNGGPKFWDKVDEQLTGLREKYDNDETRISKAIGKVLKNDCRTYGSPDLSIFT</sequence>
<gene>
    <name evidence="2" type="ORF">B0H16DRAFT_1700420</name>
</gene>
<reference evidence="2" key="1">
    <citation type="submission" date="2023-03" db="EMBL/GenBank/DDBJ databases">
        <title>Massive genome expansion in bonnet fungi (Mycena s.s.) driven by repeated elements and novel gene families across ecological guilds.</title>
        <authorList>
            <consortium name="Lawrence Berkeley National Laboratory"/>
            <person name="Harder C.B."/>
            <person name="Miyauchi S."/>
            <person name="Viragh M."/>
            <person name="Kuo A."/>
            <person name="Thoen E."/>
            <person name="Andreopoulos B."/>
            <person name="Lu D."/>
            <person name="Skrede I."/>
            <person name="Drula E."/>
            <person name="Henrissat B."/>
            <person name="Morin E."/>
            <person name="Kohler A."/>
            <person name="Barry K."/>
            <person name="LaButti K."/>
            <person name="Morin E."/>
            <person name="Salamov A."/>
            <person name="Lipzen A."/>
            <person name="Mereny Z."/>
            <person name="Hegedus B."/>
            <person name="Baldrian P."/>
            <person name="Stursova M."/>
            <person name="Weitz H."/>
            <person name="Taylor A."/>
            <person name="Grigoriev I.V."/>
            <person name="Nagy L.G."/>
            <person name="Martin F."/>
            <person name="Kauserud H."/>
        </authorList>
    </citation>
    <scope>NUCLEOTIDE SEQUENCE</scope>
    <source>
        <strain evidence="2">CBHHK182m</strain>
    </source>
</reference>
<protein>
    <submittedName>
        <fullName evidence="2">Uncharacterized protein</fullName>
    </submittedName>
</protein>
<dbReference type="EMBL" id="JARKIB010000257">
    <property type="protein sequence ID" value="KAJ7719038.1"/>
    <property type="molecule type" value="Genomic_DNA"/>
</dbReference>
<comment type="caution">
    <text evidence="2">The sequence shown here is derived from an EMBL/GenBank/DDBJ whole genome shotgun (WGS) entry which is preliminary data.</text>
</comment>
<evidence type="ECO:0000313" key="3">
    <source>
        <dbReference type="Proteomes" id="UP001215598"/>
    </source>
</evidence>
<evidence type="ECO:0000256" key="1">
    <source>
        <dbReference type="SAM" id="MobiDB-lite"/>
    </source>
</evidence>
<name>A0AAD7HEP3_9AGAR</name>